<evidence type="ECO:0000256" key="1">
    <source>
        <dbReference type="SAM" id="MobiDB-lite"/>
    </source>
</evidence>
<evidence type="ECO:0000313" key="3">
    <source>
        <dbReference type="Proteomes" id="UP000784294"/>
    </source>
</evidence>
<proteinExistence type="predicted"/>
<dbReference type="AlphaFoldDB" id="A0A3S5CSS2"/>
<gene>
    <name evidence="2" type="ORF">PXEA_LOCUS27071</name>
</gene>
<feature type="region of interest" description="Disordered" evidence="1">
    <location>
        <begin position="25"/>
        <end position="76"/>
    </location>
</feature>
<dbReference type="EMBL" id="CAAALY010246120">
    <property type="protein sequence ID" value="VEL33631.1"/>
    <property type="molecule type" value="Genomic_DNA"/>
</dbReference>
<name>A0A3S5CSS2_9PLAT</name>
<feature type="compositionally biased region" description="Basic and acidic residues" evidence="1">
    <location>
        <begin position="62"/>
        <end position="76"/>
    </location>
</feature>
<dbReference type="Proteomes" id="UP000784294">
    <property type="component" value="Unassembled WGS sequence"/>
</dbReference>
<protein>
    <submittedName>
        <fullName evidence="2">Uncharacterized protein</fullName>
    </submittedName>
</protein>
<organism evidence="2 3">
    <name type="scientific">Protopolystoma xenopodis</name>
    <dbReference type="NCBI Taxonomy" id="117903"/>
    <lineage>
        <taxon>Eukaryota</taxon>
        <taxon>Metazoa</taxon>
        <taxon>Spiralia</taxon>
        <taxon>Lophotrochozoa</taxon>
        <taxon>Platyhelminthes</taxon>
        <taxon>Monogenea</taxon>
        <taxon>Polyopisthocotylea</taxon>
        <taxon>Polystomatidea</taxon>
        <taxon>Polystomatidae</taxon>
        <taxon>Protopolystoma</taxon>
    </lineage>
</organism>
<reference evidence="2" key="1">
    <citation type="submission" date="2018-11" db="EMBL/GenBank/DDBJ databases">
        <authorList>
            <consortium name="Pathogen Informatics"/>
        </authorList>
    </citation>
    <scope>NUCLEOTIDE SEQUENCE</scope>
</reference>
<evidence type="ECO:0000313" key="2">
    <source>
        <dbReference type="EMBL" id="VEL33631.1"/>
    </source>
</evidence>
<comment type="caution">
    <text evidence="2">The sequence shown here is derived from an EMBL/GenBank/DDBJ whole genome shotgun (WGS) entry which is preliminary data.</text>
</comment>
<sequence length="206" mass="22180">MAPTVEVSTGTHFSQLEVAADSQGGIGLSKSMYDSTASSPRVNQTPLLEAVSLGANTSSEESSDKAQSKGIRDSRHFPLQVVADKESADDIGPQRTTLLPLPRRRLAGSGRQASSMIECPEAFRLSSRPVSPSPLLSVSSLSLIDADQPDTKLHQLKHSSTVASPTFSFQLEAGCILSKSEVETVQRALEYVYYLRLSFICLHSGR</sequence>
<accession>A0A3S5CSS2</accession>
<keyword evidence="3" id="KW-1185">Reference proteome</keyword>
<feature type="compositionally biased region" description="Polar residues" evidence="1">
    <location>
        <begin position="32"/>
        <end position="46"/>
    </location>
</feature>